<keyword evidence="15" id="KW-1185">Reference proteome</keyword>
<dbReference type="SUPFAM" id="SSF52833">
    <property type="entry name" value="Thioredoxin-like"/>
    <property type="match status" value="1"/>
</dbReference>
<dbReference type="InterPro" id="IPR013766">
    <property type="entry name" value="Thioredoxin_domain"/>
</dbReference>
<reference evidence="14" key="1">
    <citation type="journal article" date="2023" name="Int. J. Syst. Evol. Microbiol.">
        <title>&lt;i&gt;Shewanella septentrionalis&lt;/i&gt; sp. nov. and &lt;i&gt;Shewanella holmiensis&lt;/i&gt; sp. nov., isolated from Baltic Sea water and sediments.</title>
        <authorList>
            <person name="Martin-Rodriguez A.J."/>
            <person name="Thorell K."/>
            <person name="Joffre E."/>
            <person name="Jensie-Markopoulos S."/>
            <person name="Moore E.R.B."/>
            <person name="Sjoling A."/>
        </authorList>
    </citation>
    <scope>NUCLEOTIDE SEQUENCE</scope>
    <source>
        <strain evidence="14">SP1W3</strain>
    </source>
</reference>
<keyword evidence="12" id="KW-0732">Signal</keyword>
<dbReference type="PANTHER" id="PTHR42801:SF7">
    <property type="entry name" value="SLL1159 PROTEIN"/>
    <property type="match status" value="1"/>
</dbReference>
<evidence type="ECO:0000256" key="1">
    <source>
        <dbReference type="ARBA" id="ARBA00003330"/>
    </source>
</evidence>
<name>A0A9X2WWB4_9GAMM</name>
<protein>
    <recommendedName>
        <fullName evidence="2">thioredoxin-dependent peroxiredoxin</fullName>
        <ecNumber evidence="2">1.11.1.24</ecNumber>
    </recommendedName>
    <alternativeName>
        <fullName evidence="8">Thioredoxin peroxidase</fullName>
    </alternativeName>
    <alternativeName>
        <fullName evidence="10">Thioredoxin-dependent peroxiredoxin Bcp</fullName>
    </alternativeName>
</protein>
<organism evidence="14 15">
    <name type="scientific">Shewanella septentrionalis</name>
    <dbReference type="NCBI Taxonomy" id="2952223"/>
    <lineage>
        <taxon>Bacteria</taxon>
        <taxon>Pseudomonadati</taxon>
        <taxon>Pseudomonadota</taxon>
        <taxon>Gammaproteobacteria</taxon>
        <taxon>Alteromonadales</taxon>
        <taxon>Shewanellaceae</taxon>
        <taxon>Shewanella</taxon>
    </lineage>
</organism>
<feature type="domain" description="Thioredoxin" evidence="13">
    <location>
        <begin position="36"/>
        <end position="212"/>
    </location>
</feature>
<proteinExistence type="inferred from homology"/>
<dbReference type="GO" id="GO:0005737">
    <property type="term" value="C:cytoplasm"/>
    <property type="evidence" value="ECO:0007669"/>
    <property type="project" value="TreeGrafter"/>
</dbReference>
<dbReference type="InterPro" id="IPR000866">
    <property type="entry name" value="AhpC/TSA"/>
</dbReference>
<keyword evidence="5" id="KW-0560">Oxidoreductase</keyword>
<keyword evidence="4" id="KW-0049">Antioxidant</keyword>
<evidence type="ECO:0000256" key="7">
    <source>
        <dbReference type="ARBA" id="ARBA00023284"/>
    </source>
</evidence>
<evidence type="ECO:0000256" key="3">
    <source>
        <dbReference type="ARBA" id="ARBA00022559"/>
    </source>
</evidence>
<evidence type="ECO:0000313" key="14">
    <source>
        <dbReference type="EMBL" id="MCT7946656.1"/>
    </source>
</evidence>
<evidence type="ECO:0000256" key="9">
    <source>
        <dbReference type="ARBA" id="ARBA00038489"/>
    </source>
</evidence>
<dbReference type="PANTHER" id="PTHR42801">
    <property type="entry name" value="THIOREDOXIN-DEPENDENT PEROXIDE REDUCTASE"/>
    <property type="match status" value="1"/>
</dbReference>
<evidence type="ECO:0000256" key="11">
    <source>
        <dbReference type="ARBA" id="ARBA00049091"/>
    </source>
</evidence>
<dbReference type="EMBL" id="JAMTCC010000025">
    <property type="protein sequence ID" value="MCT7946656.1"/>
    <property type="molecule type" value="Genomic_DNA"/>
</dbReference>
<feature type="chain" id="PRO_5040883708" description="thioredoxin-dependent peroxiredoxin" evidence="12">
    <location>
        <begin position="24"/>
        <end position="215"/>
    </location>
</feature>
<evidence type="ECO:0000256" key="6">
    <source>
        <dbReference type="ARBA" id="ARBA00023157"/>
    </source>
</evidence>
<evidence type="ECO:0000256" key="10">
    <source>
        <dbReference type="ARBA" id="ARBA00042639"/>
    </source>
</evidence>
<keyword evidence="6" id="KW-1015">Disulfide bond</keyword>
<dbReference type="InterPro" id="IPR050924">
    <property type="entry name" value="Peroxiredoxin_BCP/PrxQ"/>
</dbReference>
<evidence type="ECO:0000256" key="2">
    <source>
        <dbReference type="ARBA" id="ARBA00013017"/>
    </source>
</evidence>
<evidence type="ECO:0000256" key="5">
    <source>
        <dbReference type="ARBA" id="ARBA00023002"/>
    </source>
</evidence>
<feature type="signal peptide" evidence="12">
    <location>
        <begin position="1"/>
        <end position="23"/>
    </location>
</feature>
<evidence type="ECO:0000256" key="12">
    <source>
        <dbReference type="SAM" id="SignalP"/>
    </source>
</evidence>
<dbReference type="RefSeq" id="WP_261273175.1">
    <property type="nucleotide sequence ID" value="NZ_JAMTCC010000025.1"/>
</dbReference>
<dbReference type="Pfam" id="PF00578">
    <property type="entry name" value="AhpC-TSA"/>
    <property type="match status" value="1"/>
</dbReference>
<keyword evidence="7" id="KW-0676">Redox-active center</keyword>
<dbReference type="CDD" id="cd02970">
    <property type="entry name" value="PRX_like2"/>
    <property type="match status" value="1"/>
</dbReference>
<dbReference type="EC" id="1.11.1.24" evidence="2"/>
<dbReference type="InterPro" id="IPR036249">
    <property type="entry name" value="Thioredoxin-like_sf"/>
</dbReference>
<comment type="catalytic activity">
    <reaction evidence="11">
        <text>a hydroperoxide + [thioredoxin]-dithiol = an alcohol + [thioredoxin]-disulfide + H2O</text>
        <dbReference type="Rhea" id="RHEA:62620"/>
        <dbReference type="Rhea" id="RHEA-COMP:10698"/>
        <dbReference type="Rhea" id="RHEA-COMP:10700"/>
        <dbReference type="ChEBI" id="CHEBI:15377"/>
        <dbReference type="ChEBI" id="CHEBI:29950"/>
        <dbReference type="ChEBI" id="CHEBI:30879"/>
        <dbReference type="ChEBI" id="CHEBI:35924"/>
        <dbReference type="ChEBI" id="CHEBI:50058"/>
        <dbReference type="EC" id="1.11.1.24"/>
    </reaction>
</comment>
<accession>A0A9X2WWB4</accession>
<sequence length="215" mass="23755">MPSLLQRFLLTTSLLLGSFTTLAQPIAKDEYSVSPLLNGEQIPAITLQDMNGQSVDLAKLTAQKPTIFFFYRGGWCPFCNNQMGQLKAIEPELLKMGFQLVGISPDTPAQLKASAAKNELKYLLLSDEKMLGAQAFGLAFYTSEKVTEIYTSRLHVDNPMWTTPEGAKRLVLPVPAIYISDDKGLIHFQYVNPNYKVRPAPKLILTAASLVGSQE</sequence>
<gene>
    <name evidence="14" type="ORF">NE536_14940</name>
</gene>
<dbReference type="PROSITE" id="PS51352">
    <property type="entry name" value="THIOREDOXIN_2"/>
    <property type="match status" value="1"/>
</dbReference>
<dbReference type="GO" id="GO:0034599">
    <property type="term" value="P:cellular response to oxidative stress"/>
    <property type="evidence" value="ECO:0007669"/>
    <property type="project" value="TreeGrafter"/>
</dbReference>
<dbReference type="GO" id="GO:0008379">
    <property type="term" value="F:thioredoxin peroxidase activity"/>
    <property type="evidence" value="ECO:0007669"/>
    <property type="project" value="TreeGrafter"/>
</dbReference>
<comment type="similarity">
    <text evidence="9">Belongs to the peroxiredoxin family. BCP/PrxQ subfamily.</text>
</comment>
<dbReference type="AlphaFoldDB" id="A0A9X2WWB4"/>
<dbReference type="Gene3D" id="3.40.30.10">
    <property type="entry name" value="Glutaredoxin"/>
    <property type="match status" value="1"/>
</dbReference>
<evidence type="ECO:0000256" key="4">
    <source>
        <dbReference type="ARBA" id="ARBA00022862"/>
    </source>
</evidence>
<comment type="caution">
    <text evidence="14">The sequence shown here is derived from an EMBL/GenBank/DDBJ whole genome shotgun (WGS) entry which is preliminary data.</text>
</comment>
<evidence type="ECO:0000256" key="8">
    <source>
        <dbReference type="ARBA" id="ARBA00032824"/>
    </source>
</evidence>
<keyword evidence="3" id="KW-0575">Peroxidase</keyword>
<evidence type="ECO:0000313" key="15">
    <source>
        <dbReference type="Proteomes" id="UP001155604"/>
    </source>
</evidence>
<comment type="function">
    <text evidence="1">Thiol-specific peroxidase that catalyzes the reduction of hydrogen peroxide and organic hydroperoxides to water and alcohols, respectively. Plays a role in cell protection against oxidative stress by detoxifying peroxides and as sensor of hydrogen peroxide-mediated signaling events.</text>
</comment>
<dbReference type="GO" id="GO:0045454">
    <property type="term" value="P:cell redox homeostasis"/>
    <property type="evidence" value="ECO:0007669"/>
    <property type="project" value="TreeGrafter"/>
</dbReference>
<evidence type="ECO:0000259" key="13">
    <source>
        <dbReference type="PROSITE" id="PS51352"/>
    </source>
</evidence>
<dbReference type="Proteomes" id="UP001155604">
    <property type="component" value="Unassembled WGS sequence"/>
</dbReference>